<comment type="caution">
    <text evidence="10">The sequence shown here is derived from an EMBL/GenBank/DDBJ whole genome shotgun (WGS) entry which is preliminary data.</text>
</comment>
<evidence type="ECO:0000256" key="8">
    <source>
        <dbReference type="RuleBase" id="RU361263"/>
    </source>
</evidence>
<comment type="function">
    <text evidence="8">Catalyzes the hydrolysis of complex carboxylic polyesters found in the cell wall of plants. Degrades cutin, a macromolecule that forms the structure of the plant cuticle.</text>
</comment>
<keyword evidence="6 8" id="KW-0378">Hydrolase</keyword>
<dbReference type="EC" id="3.1.1.-" evidence="8"/>
<keyword evidence="7" id="KW-1015">Disulfide bond</keyword>
<organism evidence="10 11">
    <name type="scientific">Mycobacterium intracellulare</name>
    <dbReference type="NCBI Taxonomy" id="1767"/>
    <lineage>
        <taxon>Bacteria</taxon>
        <taxon>Bacillati</taxon>
        <taxon>Actinomycetota</taxon>
        <taxon>Actinomycetes</taxon>
        <taxon>Mycobacteriales</taxon>
        <taxon>Mycobacteriaceae</taxon>
        <taxon>Mycobacterium</taxon>
        <taxon>Mycobacterium avium complex (MAC)</taxon>
    </lineage>
</organism>
<dbReference type="InterPro" id="IPR043580">
    <property type="entry name" value="CUTINASE_1"/>
</dbReference>
<evidence type="ECO:0000256" key="2">
    <source>
        <dbReference type="ARBA" id="ARBA00007534"/>
    </source>
</evidence>
<dbReference type="PANTHER" id="PTHR33630">
    <property type="entry name" value="CUTINASE RV1984C-RELATED-RELATED"/>
    <property type="match status" value="1"/>
</dbReference>
<dbReference type="EMBL" id="JAWLLD010000002">
    <property type="protein sequence ID" value="MDV7011303.1"/>
    <property type="molecule type" value="Genomic_DNA"/>
</dbReference>
<evidence type="ECO:0000256" key="9">
    <source>
        <dbReference type="SAM" id="Phobius"/>
    </source>
</evidence>
<dbReference type="SUPFAM" id="SSF53474">
    <property type="entry name" value="alpha/beta-Hydrolases"/>
    <property type="match status" value="1"/>
</dbReference>
<dbReference type="AlphaFoldDB" id="A0AAE4RBP1"/>
<dbReference type="Proteomes" id="UP001187143">
    <property type="component" value="Unassembled WGS sequence"/>
</dbReference>
<keyword evidence="4 8" id="KW-0964">Secreted</keyword>
<dbReference type="SMART" id="SM01110">
    <property type="entry name" value="Cutinase"/>
    <property type="match status" value="1"/>
</dbReference>
<evidence type="ECO:0000313" key="10">
    <source>
        <dbReference type="EMBL" id="MDV7011303.1"/>
    </source>
</evidence>
<protein>
    <recommendedName>
        <fullName evidence="8">Cutinase</fullName>
        <ecNumber evidence="8">3.1.1.-</ecNumber>
    </recommendedName>
</protein>
<keyword evidence="3 8" id="KW-0719">Serine esterase</keyword>
<dbReference type="GO" id="GO:0005576">
    <property type="term" value="C:extracellular region"/>
    <property type="evidence" value="ECO:0007669"/>
    <property type="project" value="UniProtKB-SubCell"/>
</dbReference>
<evidence type="ECO:0000256" key="3">
    <source>
        <dbReference type="ARBA" id="ARBA00022487"/>
    </source>
</evidence>
<keyword evidence="9" id="KW-1133">Transmembrane helix</keyword>
<dbReference type="Gene3D" id="3.40.50.1820">
    <property type="entry name" value="alpha/beta hydrolase"/>
    <property type="match status" value="1"/>
</dbReference>
<dbReference type="InterPro" id="IPR000675">
    <property type="entry name" value="Cutinase/axe"/>
</dbReference>
<evidence type="ECO:0000313" key="11">
    <source>
        <dbReference type="Proteomes" id="UP001187143"/>
    </source>
</evidence>
<keyword evidence="9" id="KW-0472">Membrane</keyword>
<feature type="transmembrane region" description="Helical" evidence="9">
    <location>
        <begin position="38"/>
        <end position="59"/>
    </location>
</feature>
<keyword evidence="9" id="KW-0812">Transmembrane</keyword>
<evidence type="ECO:0000256" key="4">
    <source>
        <dbReference type="ARBA" id="ARBA00022525"/>
    </source>
</evidence>
<comment type="similarity">
    <text evidence="2 8">Belongs to the cutinase family.</text>
</comment>
<reference evidence="10" key="1">
    <citation type="submission" date="2023-10" db="EMBL/GenBank/DDBJ databases">
        <title>Characterization and genome sequence of Mycobacterium intracellulare ABSURDO, a novel pathogenic isolate with three colony morphotypes that vary in growth and acid-fastness.</title>
        <authorList>
            <person name="Jude B.A."/>
            <person name="Robinson R.T."/>
        </authorList>
    </citation>
    <scope>NUCLEOTIDE SEQUENCE</scope>
    <source>
        <strain evidence="10">ABSURDO Component B</strain>
    </source>
</reference>
<dbReference type="Pfam" id="PF01083">
    <property type="entry name" value="Cutinase"/>
    <property type="match status" value="1"/>
</dbReference>
<keyword evidence="5" id="KW-0732">Signal</keyword>
<evidence type="ECO:0000256" key="6">
    <source>
        <dbReference type="ARBA" id="ARBA00022801"/>
    </source>
</evidence>
<dbReference type="InterPro" id="IPR029058">
    <property type="entry name" value="AB_hydrolase_fold"/>
</dbReference>
<dbReference type="PANTHER" id="PTHR33630:SF9">
    <property type="entry name" value="CUTINASE 4"/>
    <property type="match status" value="1"/>
</dbReference>
<evidence type="ECO:0000256" key="7">
    <source>
        <dbReference type="ARBA" id="ARBA00023157"/>
    </source>
</evidence>
<dbReference type="PROSITE" id="PS00155">
    <property type="entry name" value="CUTINASE_1"/>
    <property type="match status" value="1"/>
</dbReference>
<name>A0AAE4RBP1_MYCIT</name>
<comment type="subcellular location">
    <subcellularLocation>
        <location evidence="1 8">Secreted</location>
    </subcellularLocation>
</comment>
<evidence type="ECO:0000256" key="5">
    <source>
        <dbReference type="ARBA" id="ARBA00022729"/>
    </source>
</evidence>
<dbReference type="GO" id="GO:0052689">
    <property type="term" value="F:carboxylic ester hydrolase activity"/>
    <property type="evidence" value="ECO:0007669"/>
    <property type="project" value="UniProtKB-KW"/>
</dbReference>
<proteinExistence type="inferred from homology"/>
<sequence>MVDVRAERSREVCVPAGQRARRDRFTIMGVRALPIRKFAAVGLAAATTAATLVLATAALPPASPLAAPSAAAACPPVQVVFARGRNESPGPGVLGNAFISALRSKVNRTVDAYAVRYPADTEVAQGANDMSHHIQDMVNSCPDTRLVLGGYSLGAAVTDVVLAAPIGAFGFDSPLPPGVDQHIAAVALFGNGSQWVGPITNFNPTYNDRTIELCHGADPICNPADPNTWKQNWPQHLAGAYIDAGMANQAADFVAGKL</sequence>
<gene>
    <name evidence="10" type="ORF">R4F53_03160</name>
</gene>
<evidence type="ECO:0000256" key="1">
    <source>
        <dbReference type="ARBA" id="ARBA00004613"/>
    </source>
</evidence>
<accession>A0AAE4RBP1</accession>